<dbReference type="Gene3D" id="3.40.50.150">
    <property type="entry name" value="Vaccinia Virus protein VP39"/>
    <property type="match status" value="1"/>
</dbReference>
<dbReference type="PRINTS" id="PR00507">
    <property type="entry name" value="N12N6MTFRASE"/>
</dbReference>
<dbReference type="InterPro" id="IPR011639">
    <property type="entry name" value="MethylTrfase_TaqI-like_dom"/>
</dbReference>
<name>A0ABU4D7X0_9NOCA</name>
<evidence type="ECO:0000313" key="7">
    <source>
        <dbReference type="EMBL" id="MDV6305501.1"/>
    </source>
</evidence>
<dbReference type="InterPro" id="IPR050953">
    <property type="entry name" value="N4_N6_ade-DNA_methylase"/>
</dbReference>
<evidence type="ECO:0000256" key="3">
    <source>
        <dbReference type="ARBA" id="ARBA00022679"/>
    </source>
</evidence>
<evidence type="ECO:0000256" key="4">
    <source>
        <dbReference type="ARBA" id="ARBA00022691"/>
    </source>
</evidence>
<reference evidence="7 8" key="1">
    <citation type="submission" date="2023-10" db="EMBL/GenBank/DDBJ databases">
        <title>Development of a sustainable strategy for remediation of hydrocarbon-contaminated territories based on the waste exchange concept.</title>
        <authorList>
            <person name="Krivoruchko A."/>
        </authorList>
    </citation>
    <scope>NUCLEOTIDE SEQUENCE [LARGE SCALE GENOMIC DNA]</scope>
    <source>
        <strain evidence="7 8">IEGM 1327</strain>
    </source>
</reference>
<evidence type="ECO:0000256" key="5">
    <source>
        <dbReference type="ARBA" id="ARBA00047942"/>
    </source>
</evidence>
<dbReference type="PANTHER" id="PTHR33841">
    <property type="entry name" value="DNA METHYLTRANSFERASE YEEA-RELATED"/>
    <property type="match status" value="1"/>
</dbReference>
<keyword evidence="8" id="KW-1185">Reference proteome</keyword>
<dbReference type="EMBL" id="JAWLKF010000020">
    <property type="protein sequence ID" value="MDV6305501.1"/>
    <property type="molecule type" value="Genomic_DNA"/>
</dbReference>
<evidence type="ECO:0000259" key="6">
    <source>
        <dbReference type="Pfam" id="PF07669"/>
    </source>
</evidence>
<evidence type="ECO:0000313" key="8">
    <source>
        <dbReference type="Proteomes" id="UP001186104"/>
    </source>
</evidence>
<accession>A0ABU4D7X0</accession>
<gene>
    <name evidence="7" type="ORF">R3P93_23290</name>
</gene>
<protein>
    <recommendedName>
        <fullName evidence="1">site-specific DNA-methyltransferase (adenine-specific)</fullName>
        <ecNumber evidence="1">2.1.1.72</ecNumber>
    </recommendedName>
</protein>
<keyword evidence="3" id="KW-0808">Transferase</keyword>
<keyword evidence="2" id="KW-0489">Methyltransferase</keyword>
<evidence type="ECO:0000256" key="1">
    <source>
        <dbReference type="ARBA" id="ARBA00011900"/>
    </source>
</evidence>
<comment type="catalytic activity">
    <reaction evidence="5">
        <text>a 2'-deoxyadenosine in DNA + S-adenosyl-L-methionine = an N(6)-methyl-2'-deoxyadenosine in DNA + S-adenosyl-L-homocysteine + H(+)</text>
        <dbReference type="Rhea" id="RHEA:15197"/>
        <dbReference type="Rhea" id="RHEA-COMP:12418"/>
        <dbReference type="Rhea" id="RHEA-COMP:12419"/>
        <dbReference type="ChEBI" id="CHEBI:15378"/>
        <dbReference type="ChEBI" id="CHEBI:57856"/>
        <dbReference type="ChEBI" id="CHEBI:59789"/>
        <dbReference type="ChEBI" id="CHEBI:90615"/>
        <dbReference type="ChEBI" id="CHEBI:90616"/>
        <dbReference type="EC" id="2.1.1.72"/>
    </reaction>
</comment>
<organism evidence="7 8">
    <name type="scientific">Rhodococcus cerastii</name>
    <dbReference type="NCBI Taxonomy" id="908616"/>
    <lineage>
        <taxon>Bacteria</taxon>
        <taxon>Bacillati</taxon>
        <taxon>Actinomycetota</taxon>
        <taxon>Actinomycetes</taxon>
        <taxon>Mycobacteriales</taxon>
        <taxon>Nocardiaceae</taxon>
        <taxon>Rhodococcus</taxon>
    </lineage>
</organism>
<keyword evidence="4" id="KW-0949">S-adenosyl-L-methionine</keyword>
<sequence>MSDFEQFLGDADVREIPWAKPTGAPVSLVTDRVLIADGTDALEIAVASAAIRPKVDEVRRLWSIRWGRRAAPVVLVVAYVVDGTYKAAVCGTKDDPVVLTDLDLSQVERICAAALSAPDQANAERAFHRLLIGQKDQLVAGLTNAGLFASHELRAGVPTRPDWQSERDKGSALLRQRGTDLIRGLGYKATPHGSVALILTSNDTHRAVAVLLDDNEVFDRPTARFGAVSPVAQGLAIAQQQGLPWLVVTRGTQIRLYPAKPDVGVGRKGQAETFTELDLALLADSDAAYLPLLFSSDALSSNGSVSAILDASSDHAAALGKRLRDRVYIDVVPQLAVAVANRMGAISEADLGEAYHRTLIILFRLLFISYAEDRGLLPYQRNPRYTKKALKTSARELAENSDMTFDPTATDRWDDLLAIWRAVDDGNKEWGVPAYNGGLFASDDVHPSGKAIASMRLTNAEIGPALRALVVDTGEDGTFGPVDFRSLSVREFGTIYEGLLESSLSIAPHDLTVDPKTGAYHPAKPSDTVEIPSGQVYFHNASGSRKASGSYFTKAFAVEHLLDASLEPALTAHLAAVALLLEQGDDAQAADRFFDFRVADLAMGSGHFLVAAIDRIENRFATFLATHPIPEVTEELRRLTVTAQEALGAESLDIELESRAVLRRQIARRCIYGLDLNLIAVELARLAIWIHTFVPGLPMSSLSHGLVVGNSLTGIATVDEVLDILDPNANDGTISIFEDQILDELNTARERLLRVARTSEATKKEVREATKAHAQARKDAQGVSAIFDAAIATRLGLINRVATPDSAIRAAEKSDVQEQIRDLQAAHFPVLFPEVFLRERPGFDVLLGNPPWEETTVEKLGWWALRFPGLKSLKDKAQKERIAELEETRTDLVAEYEAATIEAGLLRGALLKGPFPGMGTGDPDLYKAFTWRFWQALRRDGAIGVVLPRSALSAAGSAEWREDVLTNGTFSDVTLLVNTKGWVFDDMEHRYTVGLVTIRKGQHYAGALKLRGPFASLSEYRQKVGLGSAEVSTEDFRGWSDGAAFPAIPDAAALSIFIKMRSHPRLDVRSGSWRARPQREFDATNDKKHFSTDLSNAVGWPVFKGASFDIWQPDTGTYYGWADPNHAQAELQSRRHRQARLKRSAFSEFSQSQIEDETTLPCLNTRIMFRDISRSTDTRTMRAVLVPAGRVATNKAPYFLFPSGDSRDEAYLLGVLCSIPLDWIARTVVELSMNFHILNGLPIPRPDPDSVLRKQVVEIAGRLAATDERYLEWADEVGVPTGSVTDETMKSDLIAELDALVSLLYELDRDEVVHVFETFHRGWNYQPRLNAVLSHFDSWKTKVTT</sequence>
<dbReference type="EC" id="2.1.1.72" evidence="1"/>
<evidence type="ECO:0000256" key="2">
    <source>
        <dbReference type="ARBA" id="ARBA00022603"/>
    </source>
</evidence>
<dbReference type="RefSeq" id="WP_317534242.1">
    <property type="nucleotide sequence ID" value="NZ_JAWLKF010000020.1"/>
</dbReference>
<dbReference type="Pfam" id="PF07669">
    <property type="entry name" value="Eco57I"/>
    <property type="match status" value="1"/>
</dbReference>
<dbReference type="InterPro" id="IPR029063">
    <property type="entry name" value="SAM-dependent_MTases_sf"/>
</dbReference>
<proteinExistence type="predicted"/>
<feature type="domain" description="Type II methyltransferase M.TaqI-like" evidence="6">
    <location>
        <begin position="670"/>
        <end position="856"/>
    </location>
</feature>
<dbReference type="Proteomes" id="UP001186104">
    <property type="component" value="Unassembled WGS sequence"/>
</dbReference>
<dbReference type="SUPFAM" id="SSF53335">
    <property type="entry name" value="S-adenosyl-L-methionine-dependent methyltransferases"/>
    <property type="match status" value="1"/>
</dbReference>
<comment type="caution">
    <text evidence="7">The sequence shown here is derived from an EMBL/GenBank/DDBJ whole genome shotgun (WGS) entry which is preliminary data.</text>
</comment>
<dbReference type="PANTHER" id="PTHR33841:SF1">
    <property type="entry name" value="DNA METHYLTRANSFERASE A"/>
    <property type="match status" value="1"/>
</dbReference>